<dbReference type="InterPro" id="IPR036061">
    <property type="entry name" value="CheW-like_dom_sf"/>
</dbReference>
<dbReference type="RefSeq" id="WP_130598892.1">
    <property type="nucleotide sequence ID" value="NZ_CP034759.1"/>
</dbReference>
<gene>
    <name evidence="5" type="ORF">EMK97_01800</name>
</gene>
<sequence>MIDSEQEYLTFMLQGEEYGIDILCVQEIRVWSSVTELPNKPSYLKGVINLRGVIIPIIDLRLRFGHQPLDYDDQTVTVILRQQKENRTMVVGLVVDAVSEVYKFEPQSIRPAPAFGSQIDSCFLKGLATAEDKLIILLDSDTLLSEDDLYSIEQQKNTEHESNDAEDNMIAS</sequence>
<evidence type="ECO:0000256" key="1">
    <source>
        <dbReference type="ARBA" id="ARBA00004496"/>
    </source>
</evidence>
<evidence type="ECO:0000259" key="4">
    <source>
        <dbReference type="PROSITE" id="PS50851"/>
    </source>
</evidence>
<dbReference type="Proteomes" id="UP000290244">
    <property type="component" value="Chromosome"/>
</dbReference>
<dbReference type="PANTHER" id="PTHR22617">
    <property type="entry name" value="CHEMOTAXIS SENSOR HISTIDINE KINASE-RELATED"/>
    <property type="match status" value="1"/>
</dbReference>
<dbReference type="PANTHER" id="PTHR22617:SF45">
    <property type="entry name" value="CHEMOTAXIS PROTEIN CHEW"/>
    <property type="match status" value="1"/>
</dbReference>
<protein>
    <recommendedName>
        <fullName evidence="2">Chemotaxis protein CheW</fullName>
    </recommendedName>
</protein>
<proteinExistence type="predicted"/>
<keyword evidence="3" id="KW-0963">Cytoplasm</keyword>
<reference evidence="5 6" key="1">
    <citation type="submission" date="2018-12" db="EMBL/GenBank/DDBJ databases">
        <title>Complete genome of Litorilituus sediminis.</title>
        <authorList>
            <person name="Liu A."/>
            <person name="Rong J."/>
        </authorList>
    </citation>
    <scope>NUCLEOTIDE SEQUENCE [LARGE SCALE GENOMIC DNA]</scope>
    <source>
        <strain evidence="5 6">JCM 17549</strain>
    </source>
</reference>
<dbReference type="Gene3D" id="2.30.30.40">
    <property type="entry name" value="SH3 Domains"/>
    <property type="match status" value="1"/>
</dbReference>
<comment type="subcellular location">
    <subcellularLocation>
        <location evidence="1">Cytoplasm</location>
    </subcellularLocation>
</comment>
<name>A0A4P6P0V0_9GAMM</name>
<dbReference type="PROSITE" id="PS50851">
    <property type="entry name" value="CHEW"/>
    <property type="match status" value="1"/>
</dbReference>
<dbReference type="SUPFAM" id="SSF50341">
    <property type="entry name" value="CheW-like"/>
    <property type="match status" value="1"/>
</dbReference>
<dbReference type="CDD" id="cd00732">
    <property type="entry name" value="CheW"/>
    <property type="match status" value="1"/>
</dbReference>
<dbReference type="KEGG" id="lsd:EMK97_01800"/>
<evidence type="ECO:0000313" key="6">
    <source>
        <dbReference type="Proteomes" id="UP000290244"/>
    </source>
</evidence>
<organism evidence="5 6">
    <name type="scientific">Litorilituus sediminis</name>
    <dbReference type="NCBI Taxonomy" id="718192"/>
    <lineage>
        <taxon>Bacteria</taxon>
        <taxon>Pseudomonadati</taxon>
        <taxon>Pseudomonadota</taxon>
        <taxon>Gammaproteobacteria</taxon>
        <taxon>Alteromonadales</taxon>
        <taxon>Colwelliaceae</taxon>
        <taxon>Litorilituus</taxon>
    </lineage>
</organism>
<dbReference type="InterPro" id="IPR039315">
    <property type="entry name" value="CheW"/>
</dbReference>
<dbReference type="Pfam" id="PF01584">
    <property type="entry name" value="CheW"/>
    <property type="match status" value="1"/>
</dbReference>
<keyword evidence="6" id="KW-1185">Reference proteome</keyword>
<dbReference type="AlphaFoldDB" id="A0A4P6P0V0"/>
<evidence type="ECO:0000256" key="2">
    <source>
        <dbReference type="ARBA" id="ARBA00021483"/>
    </source>
</evidence>
<dbReference type="GO" id="GO:0006935">
    <property type="term" value="P:chemotaxis"/>
    <property type="evidence" value="ECO:0007669"/>
    <property type="project" value="InterPro"/>
</dbReference>
<dbReference type="Gene3D" id="2.40.50.180">
    <property type="entry name" value="CheA-289, Domain 4"/>
    <property type="match status" value="1"/>
</dbReference>
<dbReference type="InterPro" id="IPR002545">
    <property type="entry name" value="CheW-lke_dom"/>
</dbReference>
<dbReference type="SMART" id="SM00260">
    <property type="entry name" value="CheW"/>
    <property type="match status" value="1"/>
</dbReference>
<dbReference type="OrthoDB" id="9790406at2"/>
<dbReference type="EMBL" id="CP034759">
    <property type="protein sequence ID" value="QBG34563.1"/>
    <property type="molecule type" value="Genomic_DNA"/>
</dbReference>
<feature type="domain" description="CheW-like" evidence="4">
    <location>
        <begin position="5"/>
        <end position="149"/>
    </location>
</feature>
<dbReference type="GO" id="GO:0007165">
    <property type="term" value="P:signal transduction"/>
    <property type="evidence" value="ECO:0007669"/>
    <property type="project" value="InterPro"/>
</dbReference>
<evidence type="ECO:0000313" key="5">
    <source>
        <dbReference type="EMBL" id="QBG34563.1"/>
    </source>
</evidence>
<evidence type="ECO:0000256" key="3">
    <source>
        <dbReference type="ARBA" id="ARBA00022490"/>
    </source>
</evidence>
<dbReference type="GO" id="GO:0005829">
    <property type="term" value="C:cytosol"/>
    <property type="evidence" value="ECO:0007669"/>
    <property type="project" value="TreeGrafter"/>
</dbReference>
<accession>A0A4P6P0V0</accession>